<proteinExistence type="inferred from homology"/>
<evidence type="ECO:0000313" key="6">
    <source>
        <dbReference type="Proteomes" id="UP000515291"/>
    </source>
</evidence>
<dbReference type="KEGG" id="trb:HB776_07695"/>
<dbReference type="EMBL" id="CP050292">
    <property type="protein sequence ID" value="QND71136.1"/>
    <property type="molecule type" value="Genomic_DNA"/>
</dbReference>
<dbReference type="GO" id="GO:0005048">
    <property type="term" value="F:signal sequence binding"/>
    <property type="evidence" value="ECO:0007669"/>
    <property type="project" value="UniProtKB-UniRule"/>
</dbReference>
<dbReference type="Proteomes" id="UP000515291">
    <property type="component" value="Chromosome"/>
</dbReference>
<dbReference type="GO" id="GO:0051224">
    <property type="term" value="P:negative regulation of protein transport"/>
    <property type="evidence" value="ECO:0007669"/>
    <property type="project" value="UniProtKB-UniRule"/>
</dbReference>
<keyword evidence="2 4" id="KW-0963">Cytoplasm</keyword>
<dbReference type="Pfam" id="PF03927">
    <property type="entry name" value="NapD"/>
    <property type="match status" value="1"/>
</dbReference>
<comment type="similarity">
    <text evidence="4">Belongs to the NapD family.</text>
</comment>
<protein>
    <recommendedName>
        <fullName evidence="4">Chaperone NapD</fullName>
    </recommendedName>
    <alternativeName>
        <fullName evidence="4">NapA signal peptide-binding chaperone NapD</fullName>
    </alternativeName>
</protein>
<gene>
    <name evidence="4" type="primary">napD</name>
    <name evidence="5" type="ORF">HB776_07695</name>
</gene>
<dbReference type="PANTHER" id="PTHR38603">
    <property type="entry name" value="CHAPERONE NAPD"/>
    <property type="match status" value="1"/>
</dbReference>
<sequence length="98" mass="10124">MTDKLTRRALLTGATAGASAHDNEHISSAVVSVLPAHIDAVSARLSNLPGVEIHHRTASKLVAVLEGPGSGSLGAMLADISSWPGVLSANMVFEQRLD</sequence>
<evidence type="ECO:0000256" key="3">
    <source>
        <dbReference type="ARBA" id="ARBA00023186"/>
    </source>
</evidence>
<comment type="subunit">
    <text evidence="4">Interacts with the cytoplasmic NapA precursor.</text>
</comment>
<evidence type="ECO:0000313" key="5">
    <source>
        <dbReference type="EMBL" id="QND71136.1"/>
    </source>
</evidence>
<comment type="function">
    <text evidence="4">Chaperone for NapA, the catalytic subunit of the periplasmic nitrate reductase. It binds directly and specifically to the twin-arginine signal peptide of NapA, preventing premature interaction with the Tat translocase and premature export.</text>
</comment>
<dbReference type="HAMAP" id="MF_02200">
    <property type="entry name" value="NapD"/>
    <property type="match status" value="1"/>
</dbReference>
<dbReference type="PANTHER" id="PTHR38603:SF1">
    <property type="entry name" value="CHAPERONE NAPD"/>
    <property type="match status" value="1"/>
</dbReference>
<dbReference type="RefSeq" id="WP_184516572.1">
    <property type="nucleotide sequence ID" value="NZ_CP050292.1"/>
</dbReference>
<dbReference type="GO" id="GO:0005737">
    <property type="term" value="C:cytoplasm"/>
    <property type="evidence" value="ECO:0007669"/>
    <property type="project" value="UniProtKB-SubCell"/>
</dbReference>
<keyword evidence="3 4" id="KW-0143">Chaperone</keyword>
<name>A0A7G6TWK4_9BRAD</name>
<evidence type="ECO:0000256" key="4">
    <source>
        <dbReference type="HAMAP-Rule" id="MF_02200"/>
    </source>
</evidence>
<comment type="subcellular location">
    <subcellularLocation>
        <location evidence="1 4">Cytoplasm</location>
    </subcellularLocation>
</comment>
<evidence type="ECO:0000256" key="1">
    <source>
        <dbReference type="ARBA" id="ARBA00004496"/>
    </source>
</evidence>
<evidence type="ECO:0000256" key="2">
    <source>
        <dbReference type="ARBA" id="ARBA00022490"/>
    </source>
</evidence>
<dbReference type="Gene3D" id="3.30.70.920">
    <property type="match status" value="1"/>
</dbReference>
<accession>A0A7G6TWK4</accession>
<dbReference type="InterPro" id="IPR005623">
    <property type="entry name" value="Chaperone_NapD_NO3_reduct"/>
</dbReference>
<dbReference type="AlphaFoldDB" id="A0A7G6TWK4"/>
<organism evidence="5 6">
    <name type="scientific">Tardiphaga robiniae</name>
    <dbReference type="NCBI Taxonomy" id="943830"/>
    <lineage>
        <taxon>Bacteria</taxon>
        <taxon>Pseudomonadati</taxon>
        <taxon>Pseudomonadota</taxon>
        <taxon>Alphaproteobacteria</taxon>
        <taxon>Hyphomicrobiales</taxon>
        <taxon>Nitrobacteraceae</taxon>
        <taxon>Tardiphaga</taxon>
    </lineage>
</organism>
<reference evidence="6" key="1">
    <citation type="journal article" date="2020" name="Mol. Plant Microbe">
        <title>Rhizobial microsymbionts of the narrowly endemic Oxytropis species growing in Kamchatka are characterized by significant genetic diversity and possess a set of genes that are associated with T3SS and T6SS secretion systems and can affect the development of symbiosis.</title>
        <authorList>
            <person name="Safronova V."/>
            <person name="Guro P."/>
            <person name="Sazanova A."/>
            <person name="Kuznetsova I."/>
            <person name="Belimov A."/>
            <person name="Yakubov V."/>
            <person name="Chirak E."/>
            <person name="Afonin A."/>
            <person name="Gogolev Y."/>
            <person name="Andronov E."/>
            <person name="Tikhonovich I."/>
        </authorList>
    </citation>
    <scope>NUCLEOTIDE SEQUENCE [LARGE SCALE GENOMIC DNA]</scope>
    <source>
        <strain evidence="6">581</strain>
    </source>
</reference>